<gene>
    <name evidence="7" type="primary">tps4</name>
</gene>
<dbReference type="GO" id="GO:0042811">
    <property type="term" value="P:pheromone biosynthetic process"/>
    <property type="evidence" value="ECO:0007669"/>
    <property type="project" value="UniProtKB-ARBA"/>
</dbReference>
<dbReference type="Gene3D" id="1.10.600.10">
    <property type="entry name" value="Farnesyl Diphosphate Synthase"/>
    <property type="match status" value="1"/>
</dbReference>
<dbReference type="GO" id="GO:0045337">
    <property type="term" value="P:farnesyl diphosphate biosynthetic process"/>
    <property type="evidence" value="ECO:0007669"/>
    <property type="project" value="TreeGrafter"/>
</dbReference>
<dbReference type="SUPFAM" id="SSF48576">
    <property type="entry name" value="Terpenoid synthases"/>
    <property type="match status" value="1"/>
</dbReference>
<reference evidence="7" key="1">
    <citation type="submission" date="2015-10" db="EMBL/GenBank/DDBJ databases">
        <title>A novel family of terpene synthases evolved from farnesyl diphosphate synthases in a leaf beetle.</title>
        <authorList>
            <person name="Beran F."/>
            <person name="Rahfeld P."/>
            <person name="Nagel R."/>
            <person name="Vogel H."/>
            <person name="Wielsch N."/>
            <person name="Luck K."/>
            <person name="Irmisch S."/>
            <person name="Ramasamy S."/>
            <person name="Gershenzon J."/>
            <person name="Heckel D.G."/>
            <person name="Koellner T.G."/>
        </authorList>
    </citation>
    <scope>NUCLEOTIDE SEQUENCE</scope>
</reference>
<comment type="pathway">
    <text evidence="5">Pheromone biosynthesis.</text>
</comment>
<organism evidence="7">
    <name type="scientific">Psylliodes chrysocephalus</name>
    <dbReference type="NCBI Taxonomy" id="3402493"/>
    <lineage>
        <taxon>Eukaryota</taxon>
        <taxon>Metazoa</taxon>
        <taxon>Ecdysozoa</taxon>
        <taxon>Arthropoda</taxon>
        <taxon>Hexapoda</taxon>
        <taxon>Insecta</taxon>
        <taxon>Pterygota</taxon>
        <taxon>Neoptera</taxon>
        <taxon>Endopterygota</taxon>
        <taxon>Coleoptera</taxon>
        <taxon>Polyphaga</taxon>
        <taxon>Cucujiformia</taxon>
        <taxon>Chrysomeloidea</taxon>
        <taxon>Chrysomelidae</taxon>
        <taxon>Galerucinae</taxon>
        <taxon>Alticini</taxon>
        <taxon>Psylliodes</taxon>
    </lineage>
</organism>
<evidence type="ECO:0000256" key="4">
    <source>
        <dbReference type="ARBA" id="ARBA00022842"/>
    </source>
</evidence>
<dbReference type="SMR" id="A0A140AZ74"/>
<sequence>MFKSFCKYRSNAKFACVQSIRFFEHASTETSAIPNNKSAFANRRLNFDFSLEYQQMRSVFPSIVEELIEEQLIYHKKFPELKKRYANLLNYTCFVDDKYLATPVTFIHAYKSIEKPNLLTEENLKKASIFAWCFRLSESSMTIYDDIIDDSIIRYNKPTWYNLPDVGYKKAICDASFIESSISYLLLNHFSSHRQFLNLQRELLRSYASVMISECMEVSKHKLDEFEKYQAIIRGYAFVVPPVLCAMYLANIDDPQLHTIARKLLIDIGIYFAAEDDFICMYGKQTEKDCTDAAEGKPTWLAAQAYKIGTEAHKKILEKHYGVNNKKSLMEIYKIYDELNLKEKFEQYKETFYNETYKKIEKLPKELPGQLFLDILDYAMIGGFRS</sequence>
<dbReference type="GO" id="GO:0004337">
    <property type="term" value="F:(2E,6E)-farnesyl diphosphate synthase activity"/>
    <property type="evidence" value="ECO:0007669"/>
    <property type="project" value="TreeGrafter"/>
</dbReference>
<evidence type="ECO:0000313" key="7">
    <source>
        <dbReference type="EMBL" id="ALL35422.1"/>
    </source>
</evidence>
<comment type="similarity">
    <text evidence="6">Belongs to the FPP/GGPP synthase family.</text>
</comment>
<dbReference type="PANTHER" id="PTHR11525:SF0">
    <property type="entry name" value="FARNESYL PYROPHOSPHATE SYNTHASE"/>
    <property type="match status" value="1"/>
</dbReference>
<evidence type="ECO:0000256" key="5">
    <source>
        <dbReference type="ARBA" id="ARBA00033740"/>
    </source>
</evidence>
<dbReference type="PANTHER" id="PTHR11525">
    <property type="entry name" value="FARNESYL-PYROPHOSPHATE SYNTHETASE"/>
    <property type="match status" value="1"/>
</dbReference>
<dbReference type="EMBL" id="KT959259">
    <property type="protein sequence ID" value="ALL35422.1"/>
    <property type="molecule type" value="mRNA"/>
</dbReference>
<evidence type="ECO:0000256" key="2">
    <source>
        <dbReference type="ARBA" id="ARBA00022679"/>
    </source>
</evidence>
<keyword evidence="4" id="KW-0460">Magnesium</keyword>
<dbReference type="GO" id="GO:0046872">
    <property type="term" value="F:metal ion binding"/>
    <property type="evidence" value="ECO:0007669"/>
    <property type="project" value="UniProtKB-KW"/>
</dbReference>
<dbReference type="GO" id="GO:0005737">
    <property type="term" value="C:cytoplasm"/>
    <property type="evidence" value="ECO:0007669"/>
    <property type="project" value="TreeGrafter"/>
</dbReference>
<dbReference type="InterPro" id="IPR008949">
    <property type="entry name" value="Isoprenoid_synthase_dom_sf"/>
</dbReference>
<dbReference type="GO" id="GO:0004161">
    <property type="term" value="F:dimethylallyltranstransferase activity"/>
    <property type="evidence" value="ECO:0007669"/>
    <property type="project" value="TreeGrafter"/>
</dbReference>
<evidence type="ECO:0000256" key="6">
    <source>
        <dbReference type="RuleBase" id="RU004466"/>
    </source>
</evidence>
<keyword evidence="2 6" id="KW-0808">Transferase</keyword>
<dbReference type="InterPro" id="IPR000092">
    <property type="entry name" value="Polyprenyl_synt"/>
</dbReference>
<evidence type="ECO:0000256" key="3">
    <source>
        <dbReference type="ARBA" id="ARBA00022723"/>
    </source>
</evidence>
<accession>A0A140AZ74</accession>
<proteinExistence type="evidence at transcript level"/>
<dbReference type="Pfam" id="PF00348">
    <property type="entry name" value="polyprenyl_synt"/>
    <property type="match status" value="1"/>
</dbReference>
<dbReference type="OrthoDB" id="6742480at2759"/>
<evidence type="ECO:0000256" key="1">
    <source>
        <dbReference type="ARBA" id="ARBA00001946"/>
    </source>
</evidence>
<dbReference type="InterPro" id="IPR039702">
    <property type="entry name" value="FPS1-like"/>
</dbReference>
<protein>
    <submittedName>
        <fullName evidence="7">Terpene synthase</fullName>
    </submittedName>
</protein>
<comment type="cofactor">
    <cofactor evidence="1">
        <name>Mg(2+)</name>
        <dbReference type="ChEBI" id="CHEBI:18420"/>
    </cofactor>
</comment>
<dbReference type="AlphaFoldDB" id="A0A140AZ74"/>
<name>A0A140AZ74_9CUCU</name>
<keyword evidence="3" id="KW-0479">Metal-binding</keyword>